<dbReference type="InterPro" id="IPR009008">
    <property type="entry name" value="Val/Leu/Ile-tRNA-synth_edit"/>
</dbReference>
<evidence type="ECO:0000313" key="19">
    <source>
        <dbReference type="EMBL" id="WKW14882.1"/>
    </source>
</evidence>
<dbReference type="GO" id="GO:0000049">
    <property type="term" value="F:tRNA binding"/>
    <property type="evidence" value="ECO:0007669"/>
    <property type="project" value="InterPro"/>
</dbReference>
<dbReference type="InterPro" id="IPR013155">
    <property type="entry name" value="M/V/L/I-tRNA-synth_anticd-bd"/>
</dbReference>
<sequence length="1109" mass="121690">MRFRTIAPELTADALEQEVQQRWTRDGVFAAAQAQRADAPAWVFYEGPPTANGKPGIHHVFARTVKDLFCRHRAMLGHHVPRKAGWDTHGLPVEIEVEKQLGISGKQDIERIGVAEFNRRCRESVWTYKGDWEEVSSRMGYWLDYDHPYVTYENEYVESVWWALKTLHTRGLLYQGHKILPYCARCGTALSSHELAQGYEDVEDPSVYVALDLQLGVGSGELGGTATGLTSLPAAVRRRIVVWTTTPWTLVSNVALAVHPELHYVELRKKNVSDWTIILAEARAGAVLGADYRERWDEIGLFKGASLVGLSYQRPLDWVEYPDEGKTQVIVGEEFVSADDGSGVVHMAPAFGADDYAAGQRHGLAFVNPVNARGEFPAEMPVVGGKFVKTADPLIIEELEKRDQLWKAQKFVHAYPHCWRCGTPLLYYARSSWFVRTTAYKDQMMARNAAVNWNPPEVGAGRFGSWLENNIDWAISRDRYWGTPLPVWVNDTDPAEMEVIGSYAELAAKIGKPLPADFDPHKPHVDQYTWPAPSGTGTMRRVPEVIDTWFDSGSMPFAQWGYPHQAGSAEQVARYFPADFIAEGVDQTRGWFYSLLAIATGLGDALPNNGGDATAAQGSAASRAAPYRAVVVNDLVLDANGQKMSKSRGNTVNPRGVMEKHGADAVRLFLMASSQVWVPRRFDEAVIRETAGRFLVTLRNVYSGIFAQYANFGWEPSAADPRVADRPVLDRWVLSRLTAVEAEVDAALQRFDATAAARLLMDFVTEDVANWYVRLSRARFYEVDGDDNRAAFATLHEVLVVTSRLLAPFAPFIADWIHHELTGESVHLADFRRPGAADATTLDGATQLAVSAAVVDTELELAMEAARTLATLGRAAREVAGVKVRQPLGAMTCVAPRVDPSWHSMIAGLVAAELNLKQVTFADSAADWVRLEGKANFPVLGKIVGGAMKATKPIVENLDQAQLRTIEAGGQVTVEVPGYGALDLDATRVTITARASTSLVVQQGDGLSVALDPTVTPELRAEGMAREVVSRVQRLRKDSGLAVSDRIRLVVAADAAVQDALRPHAGWIAQETLARECVVADALPSPAWPATAEVDLDGAVARIALTKDS</sequence>
<feature type="domain" description="Aminoacyl-tRNA synthetase class Ia" evidence="16">
    <location>
        <begin position="19"/>
        <end position="675"/>
    </location>
</feature>
<organism evidence="19 20">
    <name type="scientific">Pseudogemmatithrix spongiicola</name>
    <dbReference type="NCBI Taxonomy" id="3062599"/>
    <lineage>
        <taxon>Bacteria</taxon>
        <taxon>Pseudomonadati</taxon>
        <taxon>Gemmatimonadota</taxon>
        <taxon>Gemmatimonadia</taxon>
        <taxon>Gemmatimonadales</taxon>
        <taxon>Gemmatimonadaceae</taxon>
        <taxon>Pseudogemmatithrix</taxon>
    </lineage>
</organism>
<comment type="subunit">
    <text evidence="4 15">Monomer.</text>
</comment>
<keyword evidence="11 15" id="KW-0648">Protein biosynthesis</keyword>
<name>A0AA49JZY6_9BACT</name>
<evidence type="ECO:0000259" key="17">
    <source>
        <dbReference type="Pfam" id="PF08264"/>
    </source>
</evidence>
<evidence type="ECO:0000256" key="13">
    <source>
        <dbReference type="ARBA" id="ARBA00025217"/>
    </source>
</evidence>
<dbReference type="GO" id="GO:0002161">
    <property type="term" value="F:aminoacyl-tRNA deacylase activity"/>
    <property type="evidence" value="ECO:0007669"/>
    <property type="project" value="InterPro"/>
</dbReference>
<keyword evidence="7 15" id="KW-0479">Metal-binding</keyword>
<dbReference type="KEGG" id="pspc:Strain318_001243"/>
<reference evidence="19" key="1">
    <citation type="submission" date="2023-07" db="EMBL/GenBank/DDBJ databases">
        <authorList>
            <person name="Haufschild T."/>
            <person name="Kallscheuer N."/>
            <person name="Hammer J."/>
            <person name="Kohn T."/>
            <person name="Kabuu M."/>
            <person name="Jogler M."/>
            <person name="Wohfarth N."/>
            <person name="Heuer A."/>
            <person name="Rohde M."/>
            <person name="van Teeseling M.C.F."/>
            <person name="Jogler C."/>
        </authorList>
    </citation>
    <scope>NUCLEOTIDE SEQUENCE</scope>
    <source>
        <strain evidence="18">Strain 138</strain>
        <strain evidence="19">Strain 318</strain>
    </source>
</reference>
<comment type="similarity">
    <text evidence="3 15">Belongs to the class-I aminoacyl-tRNA synthetase family. IleS type 2 subfamily.</text>
</comment>
<dbReference type="GO" id="GO:0005524">
    <property type="term" value="F:ATP binding"/>
    <property type="evidence" value="ECO:0007669"/>
    <property type="project" value="UniProtKB-UniRule"/>
</dbReference>
<gene>
    <name evidence="15 19" type="primary">ileS</name>
    <name evidence="18" type="ORF">Strain138_001243</name>
    <name evidence="19" type="ORF">Strain318_001243</name>
</gene>
<evidence type="ECO:0000256" key="11">
    <source>
        <dbReference type="ARBA" id="ARBA00022917"/>
    </source>
</evidence>
<evidence type="ECO:0000256" key="3">
    <source>
        <dbReference type="ARBA" id="ARBA00007078"/>
    </source>
</evidence>
<dbReference type="Gene3D" id="3.40.50.620">
    <property type="entry name" value="HUPs"/>
    <property type="match status" value="2"/>
</dbReference>
<keyword evidence="10 15" id="KW-0067">ATP-binding</keyword>
<dbReference type="InterPro" id="IPR014729">
    <property type="entry name" value="Rossmann-like_a/b/a_fold"/>
</dbReference>
<accession>A0AA49JZY6</accession>
<keyword evidence="8 15" id="KW-0547">Nucleotide-binding</keyword>
<evidence type="ECO:0000256" key="10">
    <source>
        <dbReference type="ARBA" id="ARBA00022840"/>
    </source>
</evidence>
<feature type="binding site" evidence="15">
    <location>
        <position position="646"/>
    </location>
    <ligand>
        <name>ATP</name>
        <dbReference type="ChEBI" id="CHEBI:30616"/>
    </ligand>
</feature>
<keyword evidence="6 15" id="KW-0436">Ligase</keyword>
<evidence type="ECO:0000259" key="16">
    <source>
        <dbReference type="Pfam" id="PF00133"/>
    </source>
</evidence>
<dbReference type="Pfam" id="PF08264">
    <property type="entry name" value="Anticodon_1"/>
    <property type="match status" value="1"/>
</dbReference>
<comment type="domain">
    <text evidence="15">IleRS has two distinct active sites: one for aminoacylation and one for editing. The misactivated valine is translocated from the active site to the editing site, which sterically excludes the correctly activated isoleucine. The single editing site contains two valyl binding pockets, one specific for each substrate (Val-AMP or Val-tRNA(Ile)).</text>
</comment>
<dbReference type="InterPro" id="IPR002300">
    <property type="entry name" value="aa-tRNA-synth_Ia"/>
</dbReference>
<dbReference type="EMBL" id="CP130612">
    <property type="protein sequence ID" value="WKW11972.1"/>
    <property type="molecule type" value="Genomic_DNA"/>
</dbReference>
<dbReference type="EC" id="6.1.1.5" evidence="15"/>
<evidence type="ECO:0000256" key="5">
    <source>
        <dbReference type="ARBA" id="ARBA00022490"/>
    </source>
</evidence>
<comment type="cofactor">
    <cofactor evidence="1 15">
        <name>Zn(2+)</name>
        <dbReference type="ChEBI" id="CHEBI:29105"/>
    </cofactor>
</comment>
<dbReference type="InterPro" id="IPR002301">
    <property type="entry name" value="Ile-tRNA-ligase"/>
</dbReference>
<protein>
    <recommendedName>
        <fullName evidence="15">Isoleucine--tRNA ligase</fullName>
        <ecNumber evidence="15">6.1.1.5</ecNumber>
    </recommendedName>
    <alternativeName>
        <fullName evidence="15">Isoleucyl-tRNA synthetase</fullName>
        <shortName evidence="15">IleRS</shortName>
    </alternativeName>
</protein>
<dbReference type="AlphaFoldDB" id="A0AA49JZY6"/>
<comment type="catalytic activity">
    <reaction evidence="14 15">
        <text>tRNA(Ile) + L-isoleucine + ATP = L-isoleucyl-tRNA(Ile) + AMP + diphosphate</text>
        <dbReference type="Rhea" id="RHEA:11060"/>
        <dbReference type="Rhea" id="RHEA-COMP:9666"/>
        <dbReference type="Rhea" id="RHEA-COMP:9695"/>
        <dbReference type="ChEBI" id="CHEBI:30616"/>
        <dbReference type="ChEBI" id="CHEBI:33019"/>
        <dbReference type="ChEBI" id="CHEBI:58045"/>
        <dbReference type="ChEBI" id="CHEBI:78442"/>
        <dbReference type="ChEBI" id="CHEBI:78528"/>
        <dbReference type="ChEBI" id="CHEBI:456215"/>
        <dbReference type="EC" id="6.1.1.5"/>
    </reaction>
</comment>
<dbReference type="GO" id="GO:0008270">
    <property type="term" value="F:zinc ion binding"/>
    <property type="evidence" value="ECO:0007669"/>
    <property type="project" value="UniProtKB-UniRule"/>
</dbReference>
<comment type="function">
    <text evidence="13 15">Catalyzes the attachment of isoleucine to tRNA(Ile). As IleRS can inadvertently accommodate and process structurally similar amino acids such as valine, to avoid such errors it has two additional distinct tRNA(Ile)-dependent editing activities. One activity is designated as 'pretransfer' editing and involves the hydrolysis of activated Val-AMP. The other activity is designated 'posttransfer' editing and involves deacylation of mischarged Val-tRNA(Ile).</text>
</comment>
<dbReference type="SUPFAM" id="SSF47323">
    <property type="entry name" value="Anticodon-binding domain of a subclass of class I aminoacyl-tRNA synthetases"/>
    <property type="match status" value="2"/>
</dbReference>
<evidence type="ECO:0000256" key="15">
    <source>
        <dbReference type="HAMAP-Rule" id="MF_02003"/>
    </source>
</evidence>
<feature type="domain" description="Methionyl/Valyl/Leucyl/Isoleucyl-tRNA synthetase anticodon-binding" evidence="17">
    <location>
        <begin position="730"/>
        <end position="888"/>
    </location>
</feature>
<evidence type="ECO:0000256" key="1">
    <source>
        <dbReference type="ARBA" id="ARBA00001947"/>
    </source>
</evidence>
<evidence type="ECO:0000256" key="14">
    <source>
        <dbReference type="ARBA" id="ARBA00048359"/>
    </source>
</evidence>
<dbReference type="SUPFAM" id="SSF50677">
    <property type="entry name" value="ValRS/IleRS/LeuRS editing domain"/>
    <property type="match status" value="1"/>
</dbReference>
<evidence type="ECO:0000256" key="12">
    <source>
        <dbReference type="ARBA" id="ARBA00023146"/>
    </source>
</evidence>
<dbReference type="EMBL" id="CP130613">
    <property type="protein sequence ID" value="WKW14882.1"/>
    <property type="molecule type" value="Genomic_DNA"/>
</dbReference>
<dbReference type="GO" id="GO:0006428">
    <property type="term" value="P:isoleucyl-tRNA aminoacylation"/>
    <property type="evidence" value="ECO:0007669"/>
    <property type="project" value="UniProtKB-UniRule"/>
</dbReference>
<evidence type="ECO:0000256" key="9">
    <source>
        <dbReference type="ARBA" id="ARBA00022833"/>
    </source>
</evidence>
<dbReference type="GO" id="GO:0005737">
    <property type="term" value="C:cytoplasm"/>
    <property type="evidence" value="ECO:0007669"/>
    <property type="project" value="UniProtKB-SubCell"/>
</dbReference>
<dbReference type="PRINTS" id="PR00984">
    <property type="entry name" value="TRNASYNTHILE"/>
</dbReference>
<dbReference type="NCBIfam" id="TIGR00392">
    <property type="entry name" value="ileS"/>
    <property type="match status" value="1"/>
</dbReference>
<dbReference type="Pfam" id="PF19302">
    <property type="entry name" value="DUF5915"/>
    <property type="match status" value="1"/>
</dbReference>
<dbReference type="Pfam" id="PF00133">
    <property type="entry name" value="tRNA-synt_1"/>
    <property type="match status" value="1"/>
</dbReference>
<feature type="short sequence motif" description="'KMSKS' region" evidence="15">
    <location>
        <begin position="643"/>
        <end position="647"/>
    </location>
</feature>
<dbReference type="PANTHER" id="PTHR42780:SF1">
    <property type="entry name" value="ISOLEUCINE--TRNA LIGASE, CYTOPLASMIC"/>
    <property type="match status" value="1"/>
</dbReference>
<keyword evidence="20" id="KW-1185">Reference proteome</keyword>
<accession>A0AA49JU79</accession>
<dbReference type="Gene3D" id="1.10.730.10">
    <property type="entry name" value="Isoleucyl-tRNA Synthetase, Domain 1"/>
    <property type="match status" value="1"/>
</dbReference>
<dbReference type="PANTHER" id="PTHR42780">
    <property type="entry name" value="SOLEUCYL-TRNA SYNTHETASE"/>
    <property type="match status" value="1"/>
</dbReference>
<dbReference type="GO" id="GO:0004822">
    <property type="term" value="F:isoleucine-tRNA ligase activity"/>
    <property type="evidence" value="ECO:0007669"/>
    <property type="project" value="UniProtKB-UniRule"/>
</dbReference>
<evidence type="ECO:0000256" key="2">
    <source>
        <dbReference type="ARBA" id="ARBA00004496"/>
    </source>
</evidence>
<proteinExistence type="inferred from homology"/>
<dbReference type="RefSeq" id="WP_367887650.1">
    <property type="nucleotide sequence ID" value="NZ_CP130612.1"/>
</dbReference>
<feature type="short sequence motif" description="'HIGH' region" evidence="15">
    <location>
        <begin position="49"/>
        <end position="59"/>
    </location>
</feature>
<evidence type="ECO:0000313" key="18">
    <source>
        <dbReference type="EMBL" id="WKW11972.1"/>
    </source>
</evidence>
<dbReference type="FunFam" id="3.40.50.620:FF:000063">
    <property type="entry name" value="Isoleucine--tRNA ligase"/>
    <property type="match status" value="1"/>
</dbReference>
<dbReference type="SUPFAM" id="SSF52374">
    <property type="entry name" value="Nucleotidylyl transferase"/>
    <property type="match status" value="1"/>
</dbReference>
<evidence type="ECO:0000256" key="4">
    <source>
        <dbReference type="ARBA" id="ARBA00011245"/>
    </source>
</evidence>
<comment type="subcellular location">
    <subcellularLocation>
        <location evidence="2 15">Cytoplasm</location>
    </subcellularLocation>
</comment>
<dbReference type="HAMAP" id="MF_02003">
    <property type="entry name" value="Ile_tRNA_synth_type2"/>
    <property type="match status" value="1"/>
</dbReference>
<evidence type="ECO:0000256" key="6">
    <source>
        <dbReference type="ARBA" id="ARBA00022598"/>
    </source>
</evidence>
<dbReference type="InterPro" id="IPR023586">
    <property type="entry name" value="Ile-tRNA-ligase_type2"/>
</dbReference>
<dbReference type="InterPro" id="IPR033709">
    <property type="entry name" value="Anticodon_Ile_ABEc"/>
</dbReference>
<dbReference type="Proteomes" id="UP001229955">
    <property type="component" value="Chromosome"/>
</dbReference>
<dbReference type="CDD" id="cd07961">
    <property type="entry name" value="Anticodon_Ia_Ile_ABEc"/>
    <property type="match status" value="1"/>
</dbReference>
<evidence type="ECO:0000256" key="8">
    <source>
        <dbReference type="ARBA" id="ARBA00022741"/>
    </source>
</evidence>
<evidence type="ECO:0000256" key="7">
    <source>
        <dbReference type="ARBA" id="ARBA00022723"/>
    </source>
</evidence>
<keyword evidence="5 15" id="KW-0963">Cytoplasm</keyword>
<keyword evidence="12 15" id="KW-0030">Aminoacyl-tRNA synthetase</keyword>
<dbReference type="Gene3D" id="3.90.740.10">
    <property type="entry name" value="Valyl/Leucyl/Isoleucyl-tRNA synthetase, editing domain"/>
    <property type="match status" value="1"/>
</dbReference>
<evidence type="ECO:0000313" key="20">
    <source>
        <dbReference type="Proteomes" id="UP001229955"/>
    </source>
</evidence>
<keyword evidence="9 15" id="KW-0862">Zinc</keyword>
<dbReference type="InterPro" id="IPR009080">
    <property type="entry name" value="tRNAsynth_Ia_anticodon-bd"/>
</dbReference>